<gene>
    <name evidence="2" type="ORF">GCM10009745_16540</name>
</gene>
<protein>
    <recommendedName>
        <fullName evidence="1">SnoaL-like domain-containing protein</fullName>
    </recommendedName>
</protein>
<evidence type="ECO:0000313" key="2">
    <source>
        <dbReference type="EMBL" id="GAA1674202.1"/>
    </source>
</evidence>
<keyword evidence="3" id="KW-1185">Reference proteome</keyword>
<dbReference type="RefSeq" id="WP_344147530.1">
    <property type="nucleotide sequence ID" value="NZ_BAAANF010000004.1"/>
</dbReference>
<dbReference type="InterPro" id="IPR032710">
    <property type="entry name" value="NTF2-like_dom_sf"/>
</dbReference>
<evidence type="ECO:0000259" key="1">
    <source>
        <dbReference type="Pfam" id="PF12680"/>
    </source>
</evidence>
<dbReference type="InterPro" id="IPR037401">
    <property type="entry name" value="SnoaL-like"/>
</dbReference>
<organism evidence="2 3">
    <name type="scientific">Kribbella yunnanensis</name>
    <dbReference type="NCBI Taxonomy" id="190194"/>
    <lineage>
        <taxon>Bacteria</taxon>
        <taxon>Bacillati</taxon>
        <taxon>Actinomycetota</taxon>
        <taxon>Actinomycetes</taxon>
        <taxon>Propionibacteriales</taxon>
        <taxon>Kribbellaceae</taxon>
        <taxon>Kribbella</taxon>
    </lineage>
</organism>
<feature type="domain" description="SnoaL-like" evidence="1">
    <location>
        <begin position="18"/>
        <end position="113"/>
    </location>
</feature>
<sequence>MTQLVTRATAFVAEAERMTNERDVDGIRTVFAANGHQTATLDGLIIEANGIDEIHRAWRTMCAFMAKRQMFVTKTLATADETTIVNEWIGTVAGKQSARGIEVWKLDDAGLVVDQHLYGFLDARPETSPVQNLRMLLAHPLSAIAFARVRGRG</sequence>
<comment type="caution">
    <text evidence="2">The sequence shown here is derived from an EMBL/GenBank/DDBJ whole genome shotgun (WGS) entry which is preliminary data.</text>
</comment>
<proteinExistence type="predicted"/>
<accession>A0ABP4SK46</accession>
<evidence type="ECO:0000313" key="3">
    <source>
        <dbReference type="Proteomes" id="UP001500280"/>
    </source>
</evidence>
<dbReference type="Pfam" id="PF12680">
    <property type="entry name" value="SnoaL_2"/>
    <property type="match status" value="1"/>
</dbReference>
<reference evidence="3" key="1">
    <citation type="journal article" date="2019" name="Int. J. Syst. Evol. Microbiol.">
        <title>The Global Catalogue of Microorganisms (GCM) 10K type strain sequencing project: providing services to taxonomists for standard genome sequencing and annotation.</title>
        <authorList>
            <consortium name="The Broad Institute Genomics Platform"/>
            <consortium name="The Broad Institute Genome Sequencing Center for Infectious Disease"/>
            <person name="Wu L."/>
            <person name="Ma J."/>
        </authorList>
    </citation>
    <scope>NUCLEOTIDE SEQUENCE [LARGE SCALE GENOMIC DNA]</scope>
    <source>
        <strain evidence="3">JCM 14307</strain>
    </source>
</reference>
<name>A0ABP4SK46_9ACTN</name>
<dbReference type="Gene3D" id="3.10.450.50">
    <property type="match status" value="1"/>
</dbReference>
<dbReference type="Proteomes" id="UP001500280">
    <property type="component" value="Unassembled WGS sequence"/>
</dbReference>
<dbReference type="SUPFAM" id="SSF54427">
    <property type="entry name" value="NTF2-like"/>
    <property type="match status" value="1"/>
</dbReference>
<dbReference type="EMBL" id="BAAANF010000004">
    <property type="protein sequence ID" value="GAA1674202.1"/>
    <property type="molecule type" value="Genomic_DNA"/>
</dbReference>